<keyword evidence="3" id="KW-1185">Reference proteome</keyword>
<proteinExistence type="predicted"/>
<evidence type="ECO:0000256" key="1">
    <source>
        <dbReference type="SAM" id="MobiDB-lite"/>
    </source>
</evidence>
<reference evidence="2 3" key="1">
    <citation type="submission" date="2019-01" db="EMBL/GenBank/DDBJ databases">
        <title>Genome Assembly of Collichthys lucidus.</title>
        <authorList>
            <person name="Cai M."/>
            <person name="Xiao S."/>
        </authorList>
    </citation>
    <scope>NUCLEOTIDE SEQUENCE [LARGE SCALE GENOMIC DNA]</scope>
    <source>
        <strain evidence="2">JT15FE1705JMU</strain>
        <tissue evidence="2">Muscle</tissue>
    </source>
</reference>
<dbReference type="AlphaFoldDB" id="A0A4U5TZ95"/>
<evidence type="ECO:0000313" key="2">
    <source>
        <dbReference type="EMBL" id="TKS66839.1"/>
    </source>
</evidence>
<sequence>MHTSDDEASDDEASDVEASDVEASDVEASDVEASDVEAPRSGVQVFGSDPTLTPGREDVLMILWLAANY</sequence>
<name>A0A4U5TZ95_COLLU</name>
<feature type="compositionally biased region" description="Acidic residues" evidence="1">
    <location>
        <begin position="1"/>
        <end position="35"/>
    </location>
</feature>
<dbReference type="EMBL" id="CM014079">
    <property type="protein sequence ID" value="TKS66839.1"/>
    <property type="molecule type" value="Genomic_DNA"/>
</dbReference>
<evidence type="ECO:0000313" key="3">
    <source>
        <dbReference type="Proteomes" id="UP000298787"/>
    </source>
</evidence>
<protein>
    <submittedName>
        <fullName evidence="2">Uncharacterized protein</fullName>
    </submittedName>
</protein>
<dbReference type="Proteomes" id="UP000298787">
    <property type="component" value="Chromosome 2"/>
</dbReference>
<accession>A0A4U5TZ95</accession>
<organism evidence="2 3">
    <name type="scientific">Collichthys lucidus</name>
    <name type="common">Big head croaker</name>
    <name type="synonym">Sciaena lucida</name>
    <dbReference type="NCBI Taxonomy" id="240159"/>
    <lineage>
        <taxon>Eukaryota</taxon>
        <taxon>Metazoa</taxon>
        <taxon>Chordata</taxon>
        <taxon>Craniata</taxon>
        <taxon>Vertebrata</taxon>
        <taxon>Euteleostomi</taxon>
        <taxon>Actinopterygii</taxon>
        <taxon>Neopterygii</taxon>
        <taxon>Teleostei</taxon>
        <taxon>Neoteleostei</taxon>
        <taxon>Acanthomorphata</taxon>
        <taxon>Eupercaria</taxon>
        <taxon>Sciaenidae</taxon>
        <taxon>Collichthys</taxon>
    </lineage>
</organism>
<gene>
    <name evidence="2" type="ORF">D9C73_001838</name>
</gene>
<feature type="region of interest" description="Disordered" evidence="1">
    <location>
        <begin position="1"/>
        <end position="51"/>
    </location>
</feature>